<evidence type="ECO:0000256" key="5">
    <source>
        <dbReference type="PROSITE-ProRule" id="PRU00335"/>
    </source>
</evidence>
<dbReference type="Pfam" id="PF13977">
    <property type="entry name" value="TetR_C_6"/>
    <property type="match status" value="1"/>
</dbReference>
<keyword evidence="1" id="KW-0678">Repressor</keyword>
<sequence length="198" mass="22032">MPKIVDHEERRAEIVAATMRVIERLGLDGATVREIAQEAGLSRSVLAHYFTNKAQILVTAHQTAFAAVRDRIAAQRAEIGDPVELLRVALEEAVPVDARRMLEANIDVAFWEFARHDPELRAIRLDSHLQAVEMWESMARDVQAAGSARDGIDVEAFGVETQLVIDGTSLQAVLFPEAMPPERQLAVVATHLRRVLRQ</sequence>
<dbReference type="SUPFAM" id="SSF46689">
    <property type="entry name" value="Homeodomain-like"/>
    <property type="match status" value="1"/>
</dbReference>
<dbReference type="Proteomes" id="UP000521922">
    <property type="component" value="Unassembled WGS sequence"/>
</dbReference>
<dbReference type="Pfam" id="PF00440">
    <property type="entry name" value="TetR_N"/>
    <property type="match status" value="1"/>
</dbReference>
<dbReference type="InterPro" id="IPR050109">
    <property type="entry name" value="HTH-type_TetR-like_transc_reg"/>
</dbReference>
<reference evidence="7 8" key="1">
    <citation type="submission" date="2020-07" db="EMBL/GenBank/DDBJ databases">
        <title>Sequencing the genomes of 1000 actinobacteria strains.</title>
        <authorList>
            <person name="Klenk H.-P."/>
        </authorList>
    </citation>
    <scope>NUCLEOTIDE SEQUENCE [LARGE SCALE GENOMIC DNA]</scope>
    <source>
        <strain evidence="7 8">DSM 7487</strain>
    </source>
</reference>
<comment type="caution">
    <text evidence="7">The sequence shown here is derived from an EMBL/GenBank/DDBJ whole genome shotgun (WGS) entry which is preliminary data.</text>
</comment>
<dbReference type="InterPro" id="IPR001647">
    <property type="entry name" value="HTH_TetR"/>
</dbReference>
<dbReference type="GO" id="GO:0003700">
    <property type="term" value="F:DNA-binding transcription factor activity"/>
    <property type="evidence" value="ECO:0007669"/>
    <property type="project" value="TreeGrafter"/>
</dbReference>
<proteinExistence type="predicted"/>
<dbReference type="InterPro" id="IPR009057">
    <property type="entry name" value="Homeodomain-like_sf"/>
</dbReference>
<gene>
    <name evidence="7" type="ORF">BJ968_004443</name>
</gene>
<evidence type="ECO:0000256" key="1">
    <source>
        <dbReference type="ARBA" id="ARBA00022491"/>
    </source>
</evidence>
<dbReference type="InterPro" id="IPR036271">
    <property type="entry name" value="Tet_transcr_reg_TetR-rel_C_sf"/>
</dbReference>
<feature type="DNA-binding region" description="H-T-H motif" evidence="5">
    <location>
        <begin position="31"/>
        <end position="50"/>
    </location>
</feature>
<dbReference type="SUPFAM" id="SSF48498">
    <property type="entry name" value="Tetracyclin repressor-like, C-terminal domain"/>
    <property type="match status" value="1"/>
</dbReference>
<dbReference type="InterPro" id="IPR039538">
    <property type="entry name" value="BetI_C"/>
</dbReference>
<dbReference type="RefSeq" id="WP_179755606.1">
    <property type="nucleotide sequence ID" value="NZ_BAAAGN010000015.1"/>
</dbReference>
<keyword evidence="8" id="KW-1185">Reference proteome</keyword>
<dbReference type="EMBL" id="JACCBB010000001">
    <property type="protein sequence ID" value="NYD24903.1"/>
    <property type="molecule type" value="Genomic_DNA"/>
</dbReference>
<accession>A0A7Y9DQJ1</accession>
<organism evidence="7 8">
    <name type="scientific">Kineococcus aurantiacus</name>
    <dbReference type="NCBI Taxonomy" id="37633"/>
    <lineage>
        <taxon>Bacteria</taxon>
        <taxon>Bacillati</taxon>
        <taxon>Actinomycetota</taxon>
        <taxon>Actinomycetes</taxon>
        <taxon>Kineosporiales</taxon>
        <taxon>Kineosporiaceae</taxon>
        <taxon>Kineococcus</taxon>
    </lineage>
</organism>
<name>A0A7Y9DQJ1_9ACTN</name>
<keyword evidence="3 5" id="KW-0238">DNA-binding</keyword>
<evidence type="ECO:0000259" key="6">
    <source>
        <dbReference type="PROSITE" id="PS50977"/>
    </source>
</evidence>
<evidence type="ECO:0000313" key="7">
    <source>
        <dbReference type="EMBL" id="NYD24903.1"/>
    </source>
</evidence>
<evidence type="ECO:0000256" key="3">
    <source>
        <dbReference type="ARBA" id="ARBA00023125"/>
    </source>
</evidence>
<dbReference type="AlphaFoldDB" id="A0A7Y9DQJ1"/>
<dbReference type="PROSITE" id="PS50977">
    <property type="entry name" value="HTH_TETR_2"/>
    <property type="match status" value="1"/>
</dbReference>
<evidence type="ECO:0000256" key="2">
    <source>
        <dbReference type="ARBA" id="ARBA00023015"/>
    </source>
</evidence>
<dbReference type="PANTHER" id="PTHR30055">
    <property type="entry name" value="HTH-TYPE TRANSCRIPTIONAL REGULATOR RUTR"/>
    <property type="match status" value="1"/>
</dbReference>
<keyword evidence="4" id="KW-0804">Transcription</keyword>
<dbReference type="Gene3D" id="1.10.357.10">
    <property type="entry name" value="Tetracycline Repressor, domain 2"/>
    <property type="match status" value="1"/>
</dbReference>
<protein>
    <submittedName>
        <fullName evidence="7">AcrR family transcriptional regulator</fullName>
    </submittedName>
</protein>
<dbReference type="PRINTS" id="PR00455">
    <property type="entry name" value="HTHTETR"/>
</dbReference>
<evidence type="ECO:0000313" key="8">
    <source>
        <dbReference type="Proteomes" id="UP000521922"/>
    </source>
</evidence>
<dbReference type="PANTHER" id="PTHR30055:SF226">
    <property type="entry name" value="HTH-TYPE TRANSCRIPTIONAL REGULATOR PKSA"/>
    <property type="match status" value="1"/>
</dbReference>
<evidence type="ECO:0000256" key="4">
    <source>
        <dbReference type="ARBA" id="ARBA00023163"/>
    </source>
</evidence>
<dbReference type="GO" id="GO:0000976">
    <property type="term" value="F:transcription cis-regulatory region binding"/>
    <property type="evidence" value="ECO:0007669"/>
    <property type="project" value="TreeGrafter"/>
</dbReference>
<keyword evidence="2" id="KW-0805">Transcription regulation</keyword>
<feature type="domain" description="HTH tetR-type" evidence="6">
    <location>
        <begin position="8"/>
        <end position="68"/>
    </location>
</feature>